<evidence type="ECO:0000313" key="4">
    <source>
        <dbReference type="EMBL" id="GAA0464829.1"/>
    </source>
</evidence>
<comment type="caution">
    <text evidence="4">The sequence shown here is derived from an EMBL/GenBank/DDBJ whole genome shotgun (WGS) entry which is preliminary data.</text>
</comment>
<dbReference type="GO" id="GO:0005975">
    <property type="term" value="P:carbohydrate metabolic process"/>
    <property type="evidence" value="ECO:0007669"/>
    <property type="project" value="InterPro"/>
</dbReference>
<evidence type="ECO:0000313" key="5">
    <source>
        <dbReference type="Proteomes" id="UP001500962"/>
    </source>
</evidence>
<name>A0AAV3SH53_HALDO</name>
<proteinExistence type="inferred from homology"/>
<evidence type="ECO:0000256" key="2">
    <source>
        <dbReference type="SAM" id="MobiDB-lite"/>
    </source>
</evidence>
<dbReference type="PANTHER" id="PTHR31616:SF0">
    <property type="entry name" value="GLUCAN 1,4-ALPHA-GLUCOSIDASE"/>
    <property type="match status" value="1"/>
</dbReference>
<dbReference type="EMBL" id="BAAADN010000031">
    <property type="protein sequence ID" value="GAA0464829.1"/>
    <property type="molecule type" value="Genomic_DNA"/>
</dbReference>
<dbReference type="InterPro" id="IPR008928">
    <property type="entry name" value="6-hairpin_glycosidase_sf"/>
</dbReference>
<dbReference type="InterPro" id="IPR058310">
    <property type="entry name" value="DUF7997"/>
</dbReference>
<dbReference type="PANTHER" id="PTHR31616">
    <property type="entry name" value="TREHALASE"/>
    <property type="match status" value="1"/>
</dbReference>
<reference evidence="4" key="1">
    <citation type="journal article" date="2014" name="Int. J. Syst. Evol. Microbiol.">
        <title>Complete genome sequence of Corynebacterium casei LMG S-19264T (=DSM 44701T), isolated from a smear-ripened cheese.</title>
        <authorList>
            <consortium name="US DOE Joint Genome Institute (JGI-PGF)"/>
            <person name="Walter F."/>
            <person name="Albersmeier A."/>
            <person name="Kalinowski J."/>
            <person name="Ruckert C."/>
        </authorList>
    </citation>
    <scope>NUCLEOTIDE SEQUENCE</scope>
    <source>
        <strain evidence="4">JCM 12289</strain>
    </source>
</reference>
<feature type="domain" description="DUF7997" evidence="3">
    <location>
        <begin position="2"/>
        <end position="105"/>
    </location>
</feature>
<accession>A0AAV3SH53</accession>
<dbReference type="SUPFAM" id="SSF48208">
    <property type="entry name" value="Six-hairpin glycosidases"/>
    <property type="match status" value="1"/>
</dbReference>
<dbReference type="Pfam" id="PF25978">
    <property type="entry name" value="DUF7997"/>
    <property type="match status" value="1"/>
</dbReference>
<organism evidence="4 5">
    <name type="scientific">Halococcus dombrowskii</name>
    <dbReference type="NCBI Taxonomy" id="179637"/>
    <lineage>
        <taxon>Archaea</taxon>
        <taxon>Methanobacteriati</taxon>
        <taxon>Methanobacteriota</taxon>
        <taxon>Stenosarchaea group</taxon>
        <taxon>Halobacteria</taxon>
        <taxon>Halobacteriales</taxon>
        <taxon>Halococcaceae</taxon>
        <taxon>Halococcus</taxon>
    </lineage>
</organism>
<feature type="region of interest" description="Disordered" evidence="2">
    <location>
        <begin position="50"/>
        <end position="73"/>
    </location>
</feature>
<evidence type="ECO:0000256" key="1">
    <source>
        <dbReference type="ARBA" id="ARBA00006188"/>
    </source>
</evidence>
<dbReference type="InterPro" id="IPR012341">
    <property type="entry name" value="6hp_glycosidase-like_sf"/>
</dbReference>
<evidence type="ECO:0000259" key="3">
    <source>
        <dbReference type="Pfam" id="PF25978"/>
    </source>
</evidence>
<dbReference type="Proteomes" id="UP001500962">
    <property type="component" value="Unassembled WGS sequence"/>
</dbReference>
<reference evidence="4" key="2">
    <citation type="submission" date="2023-12" db="EMBL/GenBank/DDBJ databases">
        <authorList>
            <person name="Sun Q."/>
            <person name="Inoue M."/>
        </authorList>
    </citation>
    <scope>NUCLEOTIDE SEQUENCE</scope>
    <source>
        <strain evidence="4">JCM 12289</strain>
    </source>
</reference>
<gene>
    <name evidence="4" type="ORF">GCM10008985_22190</name>
</gene>
<sequence length="531" mass="58970">MEFFPDGQEGRVGQLIHDDEVVEVYHNREHDYLCASTELSAITPEQSAQFGEVLAETSRSPRHSSETDDYEGSRLTGGVSFRAAVEDGKTTVVTRLADIEDEPRSDSLAALADLTRRHGSPADVRAAAHETFPHVDTPDELVNTDLRVLRLLSAPTGARIAGPEFDPYYQYSGGYGYTWFRDDAEIARFLLKADGELGLGLADTHRKSAAFYLATQLDDGRWPHRVWPMNGRLAPGWANGHVEGNETHYQADQTASALVFLAAYLSAYHDAIPEPTRTEIRNALARGVGGLDRSLATDGLPLACENAWENMDGRFIHTAASFLHAYSVIATAPCHPTVRNHAAERTRRIDAALDTMWLPDKGIYARRSVDGELDGRADSTTFSLIDAHLVYERIADVDDDRLRRLERHLDTTFDRLWKETDDIRGLARFEADTWRQQTQDGGKVWTVSTGWGAYTAERAIELFPDTDEPFDATAWSDRLFAEIDLSGSLCLPSGYLPEQFFDTGSPDSATPLGWSHGIRLATFAARHARNA</sequence>
<protein>
    <recommendedName>
        <fullName evidence="3">DUF7997 domain-containing protein</fullName>
    </recommendedName>
</protein>
<dbReference type="AlphaFoldDB" id="A0AAV3SH53"/>
<dbReference type="GO" id="GO:0004553">
    <property type="term" value="F:hydrolase activity, hydrolyzing O-glycosyl compounds"/>
    <property type="evidence" value="ECO:0007669"/>
    <property type="project" value="TreeGrafter"/>
</dbReference>
<dbReference type="Gene3D" id="1.50.10.10">
    <property type="match status" value="1"/>
</dbReference>
<comment type="similarity">
    <text evidence="1">Belongs to the glycosyl hydrolase 15 family.</text>
</comment>